<dbReference type="OrthoDB" id="3244185at2759"/>
<evidence type="ECO:0000313" key="2">
    <source>
        <dbReference type="Proteomes" id="UP000194127"/>
    </source>
</evidence>
<dbReference type="RefSeq" id="XP_024341316.1">
    <property type="nucleotide sequence ID" value="XM_024476891.1"/>
</dbReference>
<evidence type="ECO:0000313" key="1">
    <source>
        <dbReference type="EMBL" id="OSX64522.1"/>
    </source>
</evidence>
<sequence length="212" mass="23558">MAVQAGPSQLRAAALLVRYNALLRLRNIAYTPRLFDGFDIYPRLALFLLPIAGAGHGHRKNVVRATPPIPAHERTAAQPARLDFALVRTAEINQRTAGTPLEGLRVAHVRVIFALAHHYPLHTDQPLVYVEWFTPFGRVDASSGLYVVSPSSRMHRPYGEVITIGRIVRNCHLLPSFGKAVDSRWTVQTVTEEYMETGLSAHRMCIGKSCSL</sequence>
<reference evidence="1 2" key="1">
    <citation type="submission" date="2017-04" db="EMBL/GenBank/DDBJ databases">
        <title>Genome Sequence of the Model Brown-Rot Fungus Postia placenta SB12.</title>
        <authorList>
            <consortium name="DOE Joint Genome Institute"/>
            <person name="Gaskell J."/>
            <person name="Kersten P."/>
            <person name="Larrondo L.F."/>
            <person name="Canessa P."/>
            <person name="Martinez D."/>
            <person name="Hibbett D."/>
            <person name="Schmoll M."/>
            <person name="Kubicek C.P."/>
            <person name="Martinez A.T."/>
            <person name="Yadav J."/>
            <person name="Master E."/>
            <person name="Magnuson J.K."/>
            <person name="James T."/>
            <person name="Yaver D."/>
            <person name="Berka R."/>
            <person name="Labutti K."/>
            <person name="Lipzen A."/>
            <person name="Aerts A."/>
            <person name="Barry K."/>
            <person name="Henrissat B."/>
            <person name="Blanchette R."/>
            <person name="Grigoriev I."/>
            <person name="Cullen D."/>
        </authorList>
    </citation>
    <scope>NUCLEOTIDE SEQUENCE [LARGE SCALE GENOMIC DNA]</scope>
    <source>
        <strain evidence="1 2">MAD-698-R-SB12</strain>
    </source>
</reference>
<dbReference type="EMBL" id="KZ110594">
    <property type="protein sequence ID" value="OSX64522.1"/>
    <property type="molecule type" value="Genomic_DNA"/>
</dbReference>
<name>A0A1X6N7P9_9APHY</name>
<dbReference type="Proteomes" id="UP000194127">
    <property type="component" value="Unassembled WGS sequence"/>
</dbReference>
<accession>A0A1X6N7P9</accession>
<dbReference type="AlphaFoldDB" id="A0A1X6N7P9"/>
<protein>
    <submittedName>
        <fullName evidence="1">Uncharacterized protein</fullName>
    </submittedName>
</protein>
<organism evidence="1 2">
    <name type="scientific">Postia placenta MAD-698-R-SB12</name>
    <dbReference type="NCBI Taxonomy" id="670580"/>
    <lineage>
        <taxon>Eukaryota</taxon>
        <taxon>Fungi</taxon>
        <taxon>Dikarya</taxon>
        <taxon>Basidiomycota</taxon>
        <taxon>Agaricomycotina</taxon>
        <taxon>Agaricomycetes</taxon>
        <taxon>Polyporales</taxon>
        <taxon>Adustoporiaceae</taxon>
        <taxon>Rhodonia</taxon>
    </lineage>
</organism>
<proteinExistence type="predicted"/>
<dbReference type="GeneID" id="36321842"/>
<keyword evidence="2" id="KW-1185">Reference proteome</keyword>
<gene>
    <name evidence="1" type="ORF">POSPLADRAFT_1032849</name>
</gene>